<name>A0A5B0PPV6_PUCGR</name>
<dbReference type="EMBL" id="VSWC01000042">
    <property type="protein sequence ID" value="KAA1103271.1"/>
    <property type="molecule type" value="Genomic_DNA"/>
</dbReference>
<organism evidence="1 2">
    <name type="scientific">Puccinia graminis f. sp. tritici</name>
    <dbReference type="NCBI Taxonomy" id="56615"/>
    <lineage>
        <taxon>Eukaryota</taxon>
        <taxon>Fungi</taxon>
        <taxon>Dikarya</taxon>
        <taxon>Basidiomycota</taxon>
        <taxon>Pucciniomycotina</taxon>
        <taxon>Pucciniomycetes</taxon>
        <taxon>Pucciniales</taxon>
        <taxon>Pucciniaceae</taxon>
        <taxon>Puccinia</taxon>
    </lineage>
</organism>
<sequence>MSHLTLNIKHLNPITKSVSKSVFTDYVILRSTEIKTDLDLHKQACLSQMSPNQTSPSPAAATQAQELSQKAGGNWMLVTVYAGNMDSVEMLEGLLHDNVVEQNQPAKNTKLLPKFRRNPPKTEPNYYTISSSNMMARLALSVEARKQP</sequence>
<protein>
    <submittedName>
        <fullName evidence="1">Uncharacterized protein</fullName>
    </submittedName>
</protein>
<keyword evidence="2" id="KW-1185">Reference proteome</keyword>
<dbReference type="AlphaFoldDB" id="A0A5B0PPV6"/>
<reference evidence="1 2" key="1">
    <citation type="submission" date="2019-05" db="EMBL/GenBank/DDBJ databases">
        <title>Emergence of the Ug99 lineage of the wheat stem rust pathogen through somatic hybridization.</title>
        <authorList>
            <person name="Li F."/>
            <person name="Upadhyaya N.M."/>
            <person name="Sperschneider J."/>
            <person name="Matny O."/>
            <person name="Nguyen-Phuc H."/>
            <person name="Mago R."/>
            <person name="Raley C."/>
            <person name="Miller M.E."/>
            <person name="Silverstein K.A.T."/>
            <person name="Henningsen E."/>
            <person name="Hirsch C.D."/>
            <person name="Visser B."/>
            <person name="Pretorius Z.A."/>
            <person name="Steffenson B.J."/>
            <person name="Schwessinger B."/>
            <person name="Dodds P.N."/>
            <person name="Figueroa M."/>
        </authorList>
    </citation>
    <scope>NUCLEOTIDE SEQUENCE [LARGE SCALE GENOMIC DNA]</scope>
    <source>
        <strain evidence="1">21-0</strain>
    </source>
</reference>
<comment type="caution">
    <text evidence="1">The sequence shown here is derived from an EMBL/GenBank/DDBJ whole genome shotgun (WGS) entry which is preliminary data.</text>
</comment>
<dbReference type="Proteomes" id="UP000324748">
    <property type="component" value="Unassembled WGS sequence"/>
</dbReference>
<gene>
    <name evidence="1" type="ORF">PGT21_011956</name>
</gene>
<evidence type="ECO:0000313" key="1">
    <source>
        <dbReference type="EMBL" id="KAA1103271.1"/>
    </source>
</evidence>
<evidence type="ECO:0000313" key="2">
    <source>
        <dbReference type="Proteomes" id="UP000324748"/>
    </source>
</evidence>
<proteinExistence type="predicted"/>
<accession>A0A5B0PPV6</accession>